<keyword evidence="3" id="KW-0560">Oxidoreductase</keyword>
<dbReference type="STRING" id="1314777.A0A164Q6N4"/>
<keyword evidence="1 4" id="KW-0479">Metal-binding</keyword>
<evidence type="ECO:0000313" key="7">
    <source>
        <dbReference type="Proteomes" id="UP000076722"/>
    </source>
</evidence>
<keyword evidence="7" id="KW-1185">Reference proteome</keyword>
<dbReference type="PROSITE" id="PS00059">
    <property type="entry name" value="ADH_ZINC"/>
    <property type="match status" value="1"/>
</dbReference>
<dbReference type="Pfam" id="PF08240">
    <property type="entry name" value="ADH_N"/>
    <property type="match status" value="1"/>
</dbReference>
<evidence type="ECO:0000256" key="3">
    <source>
        <dbReference type="ARBA" id="ARBA00023002"/>
    </source>
</evidence>
<dbReference type="EMBL" id="KV419428">
    <property type="protein sequence ID" value="KZS89377.1"/>
    <property type="molecule type" value="Genomic_DNA"/>
</dbReference>
<evidence type="ECO:0000259" key="5">
    <source>
        <dbReference type="SMART" id="SM00829"/>
    </source>
</evidence>
<reference evidence="6 7" key="1">
    <citation type="journal article" date="2016" name="Mol. Biol. Evol.">
        <title>Comparative Genomics of Early-Diverging Mushroom-Forming Fungi Provides Insights into the Origins of Lignocellulose Decay Capabilities.</title>
        <authorList>
            <person name="Nagy L.G."/>
            <person name="Riley R."/>
            <person name="Tritt A."/>
            <person name="Adam C."/>
            <person name="Daum C."/>
            <person name="Floudas D."/>
            <person name="Sun H."/>
            <person name="Yadav J.S."/>
            <person name="Pangilinan J."/>
            <person name="Larsson K.H."/>
            <person name="Matsuura K."/>
            <person name="Barry K."/>
            <person name="Labutti K."/>
            <person name="Kuo R."/>
            <person name="Ohm R.A."/>
            <person name="Bhattacharya S.S."/>
            <person name="Shirouzu T."/>
            <person name="Yoshinaga Y."/>
            <person name="Martin F.M."/>
            <person name="Grigoriev I.V."/>
            <person name="Hibbett D.S."/>
        </authorList>
    </citation>
    <scope>NUCLEOTIDE SEQUENCE [LARGE SCALE GENOMIC DNA]</scope>
    <source>
        <strain evidence="6 7">HHB9708</strain>
    </source>
</reference>
<dbReference type="GO" id="GO:0008270">
    <property type="term" value="F:zinc ion binding"/>
    <property type="evidence" value="ECO:0007669"/>
    <property type="project" value="InterPro"/>
</dbReference>
<dbReference type="OrthoDB" id="2148442at2759"/>
<dbReference type="Pfam" id="PF00107">
    <property type="entry name" value="ADH_zinc_N"/>
    <property type="match status" value="1"/>
</dbReference>
<dbReference type="GO" id="GO:0016491">
    <property type="term" value="F:oxidoreductase activity"/>
    <property type="evidence" value="ECO:0007669"/>
    <property type="project" value="UniProtKB-KW"/>
</dbReference>
<dbReference type="SUPFAM" id="SSF51735">
    <property type="entry name" value="NAD(P)-binding Rossmann-fold domains"/>
    <property type="match status" value="1"/>
</dbReference>
<protein>
    <submittedName>
        <fullName evidence="6">Oxidoreductase</fullName>
    </submittedName>
</protein>
<dbReference type="InterPro" id="IPR020843">
    <property type="entry name" value="ER"/>
</dbReference>
<proteinExistence type="inferred from homology"/>
<gene>
    <name evidence="6" type="ORF">SISNIDRAFT_475745</name>
</gene>
<dbReference type="SMART" id="SM00829">
    <property type="entry name" value="PKS_ER"/>
    <property type="match status" value="1"/>
</dbReference>
<keyword evidence="2 4" id="KW-0862">Zinc</keyword>
<dbReference type="AlphaFoldDB" id="A0A164Q6N4"/>
<dbReference type="Proteomes" id="UP000076722">
    <property type="component" value="Unassembled WGS sequence"/>
</dbReference>
<evidence type="ECO:0000256" key="1">
    <source>
        <dbReference type="ARBA" id="ARBA00022723"/>
    </source>
</evidence>
<name>A0A164Q6N4_9AGAM</name>
<sequence length="367" mass="39644">MTTSIPTRMKGVYLPGDRKCEIRDVEVPTPQHGQVLVEMRASTICGSDLRAIYRPKIHKTGAEGYNGVIAGHEPCGLIVKRGPGVNDKWKEGTRVIVYHIQGCGFCHPCRRGEYISCTGEDRKAYGWQRDGGHGEYILVDQQSLVILEEPLTYLDGAMIACGIGTSYAACARASVSGKDIVLVTGLGPVGLGTALIAARLGARVIGLEFDQDRVDFARSLGIESIACSGNDADDVSTIVKIAGGEGVHVSIDCSGNSSVRLTCMKSMRAWGRVVFVGEGGTVTFDVSELVIHKSLAIFGSWVCSISQMEELVEKLVRWNLHPEIAITHTFTIEDAARAYGLFDSGKTGKCAITYKGETKQHVYNVDK</sequence>
<evidence type="ECO:0000256" key="2">
    <source>
        <dbReference type="ARBA" id="ARBA00022833"/>
    </source>
</evidence>
<dbReference type="InterPro" id="IPR013154">
    <property type="entry name" value="ADH-like_N"/>
</dbReference>
<evidence type="ECO:0000313" key="6">
    <source>
        <dbReference type="EMBL" id="KZS89377.1"/>
    </source>
</evidence>
<comment type="similarity">
    <text evidence="4">Belongs to the zinc-containing alcohol dehydrogenase family.</text>
</comment>
<dbReference type="PANTHER" id="PTHR43401">
    <property type="entry name" value="L-THREONINE 3-DEHYDROGENASE"/>
    <property type="match status" value="1"/>
</dbReference>
<dbReference type="CDD" id="cd08239">
    <property type="entry name" value="THR_DH_like"/>
    <property type="match status" value="1"/>
</dbReference>
<accession>A0A164Q6N4</accession>
<dbReference type="InterPro" id="IPR011032">
    <property type="entry name" value="GroES-like_sf"/>
</dbReference>
<dbReference type="InterPro" id="IPR036291">
    <property type="entry name" value="NAD(P)-bd_dom_sf"/>
</dbReference>
<dbReference type="InterPro" id="IPR050129">
    <property type="entry name" value="Zn_alcohol_dh"/>
</dbReference>
<dbReference type="InterPro" id="IPR002328">
    <property type="entry name" value="ADH_Zn_CS"/>
</dbReference>
<feature type="domain" description="Enoyl reductase (ER)" evidence="5">
    <location>
        <begin position="16"/>
        <end position="352"/>
    </location>
</feature>
<organism evidence="6 7">
    <name type="scientific">Sistotremastrum niveocremeum HHB9708</name>
    <dbReference type="NCBI Taxonomy" id="1314777"/>
    <lineage>
        <taxon>Eukaryota</taxon>
        <taxon>Fungi</taxon>
        <taxon>Dikarya</taxon>
        <taxon>Basidiomycota</taxon>
        <taxon>Agaricomycotina</taxon>
        <taxon>Agaricomycetes</taxon>
        <taxon>Sistotremastrales</taxon>
        <taxon>Sistotremastraceae</taxon>
        <taxon>Sertulicium</taxon>
        <taxon>Sertulicium niveocremeum</taxon>
    </lineage>
</organism>
<dbReference type="InterPro" id="IPR013149">
    <property type="entry name" value="ADH-like_C"/>
</dbReference>
<dbReference type="Gene3D" id="3.90.180.10">
    <property type="entry name" value="Medium-chain alcohol dehydrogenases, catalytic domain"/>
    <property type="match status" value="1"/>
</dbReference>
<dbReference type="PANTHER" id="PTHR43401:SF2">
    <property type="entry name" value="L-THREONINE 3-DEHYDROGENASE"/>
    <property type="match status" value="1"/>
</dbReference>
<evidence type="ECO:0000256" key="4">
    <source>
        <dbReference type="RuleBase" id="RU361277"/>
    </source>
</evidence>
<comment type="cofactor">
    <cofactor evidence="4">
        <name>Zn(2+)</name>
        <dbReference type="ChEBI" id="CHEBI:29105"/>
    </cofactor>
</comment>
<dbReference type="SUPFAM" id="SSF50129">
    <property type="entry name" value="GroES-like"/>
    <property type="match status" value="1"/>
</dbReference>